<dbReference type="Proteomes" id="UP000291600">
    <property type="component" value="Unassembled WGS sequence"/>
</dbReference>
<accession>A0ABD7PZR3</accession>
<dbReference type="EMBL" id="SITJ01000080">
    <property type="protein sequence ID" value="TBL64979.1"/>
    <property type="molecule type" value="Genomic_DNA"/>
</dbReference>
<reference evidence="1 2" key="1">
    <citation type="submission" date="2019-02" db="EMBL/GenBank/DDBJ databases">
        <title>Comparative genomic analysis of the Hafnia genus genomes.</title>
        <authorList>
            <person name="Zhiqiu Y."/>
            <person name="Chao Y."/>
            <person name="Yuhui D."/>
            <person name="Di H."/>
            <person name="Bin L."/>
        </authorList>
    </citation>
    <scope>NUCLEOTIDE SEQUENCE [LARGE SCALE GENOMIC DNA]</scope>
    <source>
        <strain evidence="1 2">PCM_1210</strain>
    </source>
</reference>
<proteinExistence type="predicted"/>
<sequence>MKIPGIFIAAGLLCTLTSGCSYYHAYSGVSYLLSENKTLNNSIEEYPKGVWLKKDATAEDKEYVKLAIRKGYLPDMLIFLEKFGASNKIKDVVMQNLDAINILMGPAHVMQLNQSKYYCSMFKIQDENNQENKKWTPILIEQDKLPTMANSDKVLNKKMCDYQEVVSGEGK</sequence>
<name>A0ABD7PZR3_HAFAL</name>
<organism evidence="1 2">
    <name type="scientific">Hafnia alvei</name>
    <dbReference type="NCBI Taxonomy" id="569"/>
    <lineage>
        <taxon>Bacteria</taxon>
        <taxon>Pseudomonadati</taxon>
        <taxon>Pseudomonadota</taxon>
        <taxon>Gammaproteobacteria</taxon>
        <taxon>Enterobacterales</taxon>
        <taxon>Hafniaceae</taxon>
        <taxon>Hafnia</taxon>
    </lineage>
</organism>
<evidence type="ECO:0000313" key="2">
    <source>
        <dbReference type="Proteomes" id="UP000291600"/>
    </source>
</evidence>
<dbReference type="PROSITE" id="PS51257">
    <property type="entry name" value="PROKAR_LIPOPROTEIN"/>
    <property type="match status" value="1"/>
</dbReference>
<protein>
    <recommendedName>
        <fullName evidence="3">Lipoprotein</fullName>
    </recommendedName>
</protein>
<evidence type="ECO:0008006" key="3">
    <source>
        <dbReference type="Google" id="ProtNLM"/>
    </source>
</evidence>
<gene>
    <name evidence="1" type="ORF">EYY96_21785</name>
</gene>
<dbReference type="AlphaFoldDB" id="A0ABD7PZR3"/>
<dbReference type="RefSeq" id="WP_130971717.1">
    <property type="nucleotide sequence ID" value="NZ_SITJ01000080.1"/>
</dbReference>
<comment type="caution">
    <text evidence="1">The sequence shown here is derived from an EMBL/GenBank/DDBJ whole genome shotgun (WGS) entry which is preliminary data.</text>
</comment>
<evidence type="ECO:0000313" key="1">
    <source>
        <dbReference type="EMBL" id="TBL64979.1"/>
    </source>
</evidence>